<dbReference type="InterPro" id="IPR037185">
    <property type="entry name" value="EmrE-like"/>
</dbReference>
<evidence type="ECO:0000256" key="3">
    <source>
        <dbReference type="ARBA" id="ARBA00022989"/>
    </source>
</evidence>
<dbReference type="STRING" id="478820.A0A196SCI5"/>
<feature type="transmembrane region" description="Helical" evidence="5">
    <location>
        <begin position="169"/>
        <end position="189"/>
    </location>
</feature>
<evidence type="ECO:0000256" key="2">
    <source>
        <dbReference type="ARBA" id="ARBA00022692"/>
    </source>
</evidence>
<reference evidence="7 8" key="1">
    <citation type="submission" date="2016-05" db="EMBL/GenBank/DDBJ databases">
        <title>Nuclear genome of Blastocystis sp. subtype 1 NandII.</title>
        <authorList>
            <person name="Gentekaki E."/>
            <person name="Curtis B."/>
            <person name="Stairs C."/>
            <person name="Eme L."/>
            <person name="Herman E."/>
            <person name="Klimes V."/>
            <person name="Arias M.C."/>
            <person name="Elias M."/>
            <person name="Hilliou F."/>
            <person name="Klute M."/>
            <person name="Malik S.-B."/>
            <person name="Pightling A."/>
            <person name="Rachubinski R."/>
            <person name="Salas D."/>
            <person name="Schlacht A."/>
            <person name="Suga H."/>
            <person name="Archibald J."/>
            <person name="Ball S.G."/>
            <person name="Clark G."/>
            <person name="Dacks J."/>
            <person name="Van Der Giezen M."/>
            <person name="Tsaousis A."/>
            <person name="Roger A."/>
        </authorList>
    </citation>
    <scope>NUCLEOTIDE SEQUENCE [LARGE SCALE GENOMIC DNA]</scope>
    <source>
        <strain evidence="8">ATCC 50177 / NandII</strain>
    </source>
</reference>
<evidence type="ECO:0000256" key="5">
    <source>
        <dbReference type="SAM" id="Phobius"/>
    </source>
</evidence>
<keyword evidence="8" id="KW-1185">Reference proteome</keyword>
<protein>
    <submittedName>
        <fullName evidence="7">GDP-fucose transporter</fullName>
    </submittedName>
</protein>
<dbReference type="Pfam" id="PF03151">
    <property type="entry name" value="TPT"/>
    <property type="match status" value="1"/>
</dbReference>
<name>A0A196SCI5_BLAHN</name>
<keyword evidence="4 5" id="KW-0472">Membrane</keyword>
<dbReference type="GO" id="GO:0016020">
    <property type="term" value="C:membrane"/>
    <property type="evidence" value="ECO:0007669"/>
    <property type="project" value="UniProtKB-SubCell"/>
</dbReference>
<feature type="transmembrane region" description="Helical" evidence="5">
    <location>
        <begin position="46"/>
        <end position="66"/>
    </location>
</feature>
<evidence type="ECO:0000259" key="6">
    <source>
        <dbReference type="Pfam" id="PF03151"/>
    </source>
</evidence>
<organism evidence="7 8">
    <name type="scientific">Blastocystis sp. subtype 1 (strain ATCC 50177 / NandII)</name>
    <dbReference type="NCBI Taxonomy" id="478820"/>
    <lineage>
        <taxon>Eukaryota</taxon>
        <taxon>Sar</taxon>
        <taxon>Stramenopiles</taxon>
        <taxon>Bigyra</taxon>
        <taxon>Opalozoa</taxon>
        <taxon>Opalinata</taxon>
        <taxon>Blastocystidae</taxon>
        <taxon>Blastocystis</taxon>
    </lineage>
</organism>
<proteinExistence type="predicted"/>
<gene>
    <name evidence="7" type="ORF">AV274_4594</name>
</gene>
<dbReference type="AlphaFoldDB" id="A0A196SCI5"/>
<dbReference type="SUPFAM" id="SSF103481">
    <property type="entry name" value="Multidrug resistance efflux transporter EmrE"/>
    <property type="match status" value="1"/>
</dbReference>
<dbReference type="Proteomes" id="UP000078348">
    <property type="component" value="Unassembled WGS sequence"/>
</dbReference>
<dbReference type="EMBL" id="LXWW01000336">
    <property type="protein sequence ID" value="OAO13719.1"/>
    <property type="molecule type" value="Genomic_DNA"/>
</dbReference>
<feature type="domain" description="Sugar phosphate transporter" evidence="6">
    <location>
        <begin position="13"/>
        <end position="306"/>
    </location>
</feature>
<sequence>MKGSEGQTKYGRIACVVLLYWCVSWLAIGMNKWIYSYMENRIEAPYFVSFLQFLSPSLLLLLFSYVNRCLHIADNFPFIKVSMHDILSVFPLSLLFCAMVTMSNLCLKNVEVSFYQISRSLGIPLIPLINFLLFGEKTSCRIVLSCFVIVTGYALGINGEINFSLKGTLYGLGASIVGAFYTILLKYYLSHVMPDHWELTFYNNLNSSFIMPLLIVLNGELRVLRDNRANLTPTYFLVIFVSGIIGLFVGVTTYLQIQYTSSLSHNISGVMKNCIQSFAGAYIFHTTITLKGAVGIIMVVAGSCAYAYERIRVNTERTLIKVRSQAGLHSEQVSCFPLRV</sequence>
<feature type="transmembrane region" description="Helical" evidence="5">
    <location>
        <begin position="12"/>
        <end position="34"/>
    </location>
</feature>
<feature type="transmembrane region" description="Helical" evidence="5">
    <location>
        <begin position="117"/>
        <end position="135"/>
    </location>
</feature>
<feature type="transmembrane region" description="Helical" evidence="5">
    <location>
        <begin position="290"/>
        <end position="308"/>
    </location>
</feature>
<feature type="transmembrane region" description="Helical" evidence="5">
    <location>
        <begin position="234"/>
        <end position="255"/>
    </location>
</feature>
<feature type="transmembrane region" description="Helical" evidence="5">
    <location>
        <begin position="86"/>
        <end position="105"/>
    </location>
</feature>
<comment type="subcellular location">
    <subcellularLocation>
        <location evidence="1">Membrane</location>
        <topology evidence="1">Multi-pass membrane protein</topology>
    </subcellularLocation>
</comment>
<dbReference type="PANTHER" id="PTHR11132">
    <property type="entry name" value="SOLUTE CARRIER FAMILY 35"/>
    <property type="match status" value="1"/>
</dbReference>
<accession>A0A196SCI5</accession>
<comment type="caution">
    <text evidence="7">The sequence shown here is derived from an EMBL/GenBank/DDBJ whole genome shotgun (WGS) entry which is preliminary data.</text>
</comment>
<evidence type="ECO:0000256" key="1">
    <source>
        <dbReference type="ARBA" id="ARBA00004141"/>
    </source>
</evidence>
<keyword evidence="3 5" id="KW-1133">Transmembrane helix</keyword>
<evidence type="ECO:0000313" key="7">
    <source>
        <dbReference type="EMBL" id="OAO13719.1"/>
    </source>
</evidence>
<evidence type="ECO:0000256" key="4">
    <source>
        <dbReference type="ARBA" id="ARBA00023136"/>
    </source>
</evidence>
<evidence type="ECO:0000313" key="8">
    <source>
        <dbReference type="Proteomes" id="UP000078348"/>
    </source>
</evidence>
<dbReference type="InterPro" id="IPR050186">
    <property type="entry name" value="TPT_transporter"/>
</dbReference>
<dbReference type="InterPro" id="IPR004853">
    <property type="entry name" value="Sugar_P_trans_dom"/>
</dbReference>
<dbReference type="OrthoDB" id="5547497at2759"/>
<keyword evidence="2 5" id="KW-0812">Transmembrane</keyword>
<feature type="transmembrane region" description="Helical" evidence="5">
    <location>
        <begin position="142"/>
        <end position="163"/>
    </location>
</feature>